<gene>
    <name evidence="1" type="ORF">Tco_0703891</name>
</gene>
<accession>A0ABQ4Y1V6</accession>
<keyword evidence="2" id="KW-1185">Reference proteome</keyword>
<proteinExistence type="predicted"/>
<evidence type="ECO:0000313" key="1">
    <source>
        <dbReference type="EMBL" id="GJS71050.1"/>
    </source>
</evidence>
<dbReference type="Proteomes" id="UP001151760">
    <property type="component" value="Unassembled WGS sequence"/>
</dbReference>
<evidence type="ECO:0000313" key="2">
    <source>
        <dbReference type="Proteomes" id="UP001151760"/>
    </source>
</evidence>
<name>A0ABQ4Y1V6_9ASTR</name>
<protein>
    <recommendedName>
        <fullName evidence="3">UBN2 domain-containing protein</fullName>
    </recommendedName>
</protein>
<organism evidence="1 2">
    <name type="scientific">Tanacetum coccineum</name>
    <dbReference type="NCBI Taxonomy" id="301880"/>
    <lineage>
        <taxon>Eukaryota</taxon>
        <taxon>Viridiplantae</taxon>
        <taxon>Streptophyta</taxon>
        <taxon>Embryophyta</taxon>
        <taxon>Tracheophyta</taxon>
        <taxon>Spermatophyta</taxon>
        <taxon>Magnoliopsida</taxon>
        <taxon>eudicotyledons</taxon>
        <taxon>Gunneridae</taxon>
        <taxon>Pentapetalae</taxon>
        <taxon>asterids</taxon>
        <taxon>campanulids</taxon>
        <taxon>Asterales</taxon>
        <taxon>Asteraceae</taxon>
        <taxon>Asteroideae</taxon>
        <taxon>Anthemideae</taxon>
        <taxon>Anthemidinae</taxon>
        <taxon>Tanacetum</taxon>
    </lineage>
</organism>
<evidence type="ECO:0008006" key="3">
    <source>
        <dbReference type="Google" id="ProtNLM"/>
    </source>
</evidence>
<dbReference type="EMBL" id="BQNB010009977">
    <property type="protein sequence ID" value="GJS71050.1"/>
    <property type="molecule type" value="Genomic_DNA"/>
</dbReference>
<sequence length="257" mass="29671">MLLPMVICPPINLIRTKKDEIVSFHKQDDDLKKKLAKNNEAKMSKLTESDLLVQQYEQFMIPEEESIDNAFAKFNTIITSLKALDESFSSKNYVRKFLRALHPKWRAKVTAIEESKNLTTLPLDELIGNLKVYEEVIKKDVERVKGKKEQSRSLTLKVKNEVSDEDSSSSDSKDEEYAMAVKEFKKSSRDEERFARNHEAIENIPIERQRTTIKEHSLEEHGATREDEVEKTKDEACLVAQAPDEICLGVNLEPDEW</sequence>
<comment type="caution">
    <text evidence="1">The sequence shown here is derived from an EMBL/GenBank/DDBJ whole genome shotgun (WGS) entry which is preliminary data.</text>
</comment>
<dbReference type="Pfam" id="PF14223">
    <property type="entry name" value="Retrotran_gag_2"/>
    <property type="match status" value="1"/>
</dbReference>
<reference evidence="1" key="1">
    <citation type="journal article" date="2022" name="Int. J. Mol. Sci.">
        <title>Draft Genome of Tanacetum Coccineum: Genomic Comparison of Closely Related Tanacetum-Family Plants.</title>
        <authorList>
            <person name="Yamashiro T."/>
            <person name="Shiraishi A."/>
            <person name="Nakayama K."/>
            <person name="Satake H."/>
        </authorList>
    </citation>
    <scope>NUCLEOTIDE SEQUENCE</scope>
</reference>
<reference evidence="1" key="2">
    <citation type="submission" date="2022-01" db="EMBL/GenBank/DDBJ databases">
        <authorList>
            <person name="Yamashiro T."/>
            <person name="Shiraishi A."/>
            <person name="Satake H."/>
            <person name="Nakayama K."/>
        </authorList>
    </citation>
    <scope>NUCLEOTIDE SEQUENCE</scope>
</reference>